<dbReference type="PANTHER" id="PTHR32071">
    <property type="entry name" value="TRANSCRIPTIONAL REGULATORY PROTEIN"/>
    <property type="match status" value="1"/>
</dbReference>
<feature type="modified residue" description="4-aspartylphosphate" evidence="5">
    <location>
        <position position="52"/>
    </location>
</feature>
<keyword evidence="2" id="KW-0067">ATP-binding</keyword>
<evidence type="ECO:0000259" key="6">
    <source>
        <dbReference type="PROSITE" id="PS50045"/>
    </source>
</evidence>
<dbReference type="Gene3D" id="3.40.50.300">
    <property type="entry name" value="P-loop containing nucleotide triphosphate hydrolases"/>
    <property type="match status" value="1"/>
</dbReference>
<dbReference type="InterPro" id="IPR058031">
    <property type="entry name" value="AAA_lid_NorR"/>
</dbReference>
<dbReference type="InterPro" id="IPR027417">
    <property type="entry name" value="P-loop_NTPase"/>
</dbReference>
<evidence type="ECO:0000256" key="2">
    <source>
        <dbReference type="ARBA" id="ARBA00022840"/>
    </source>
</evidence>
<dbReference type="PROSITE" id="PS50045">
    <property type="entry name" value="SIGMA54_INTERACT_4"/>
    <property type="match status" value="1"/>
</dbReference>
<organism evidence="8 9">
    <name type="scientific">Pendulispora rubella</name>
    <dbReference type="NCBI Taxonomy" id="2741070"/>
    <lineage>
        <taxon>Bacteria</taxon>
        <taxon>Pseudomonadati</taxon>
        <taxon>Myxococcota</taxon>
        <taxon>Myxococcia</taxon>
        <taxon>Myxococcales</taxon>
        <taxon>Sorangiineae</taxon>
        <taxon>Pendulisporaceae</taxon>
        <taxon>Pendulispora</taxon>
    </lineage>
</organism>
<dbReference type="EMBL" id="CP089983">
    <property type="protein sequence ID" value="WXB05911.1"/>
    <property type="molecule type" value="Genomic_DNA"/>
</dbReference>
<feature type="domain" description="Sigma-54 factor interaction" evidence="6">
    <location>
        <begin position="145"/>
        <end position="369"/>
    </location>
</feature>
<dbReference type="SUPFAM" id="SSF52540">
    <property type="entry name" value="P-loop containing nucleoside triphosphate hydrolases"/>
    <property type="match status" value="1"/>
</dbReference>
<evidence type="ECO:0000259" key="7">
    <source>
        <dbReference type="PROSITE" id="PS50110"/>
    </source>
</evidence>
<dbReference type="Gene3D" id="1.10.8.60">
    <property type="match status" value="1"/>
</dbReference>
<dbReference type="Pfam" id="PF00158">
    <property type="entry name" value="Sigma54_activat"/>
    <property type="match status" value="1"/>
</dbReference>
<dbReference type="Proteomes" id="UP001374803">
    <property type="component" value="Chromosome"/>
</dbReference>
<name>A0ABZ2L7W8_9BACT</name>
<evidence type="ECO:0000256" key="3">
    <source>
        <dbReference type="ARBA" id="ARBA00023015"/>
    </source>
</evidence>
<dbReference type="Pfam" id="PF00072">
    <property type="entry name" value="Response_reg"/>
    <property type="match status" value="1"/>
</dbReference>
<dbReference type="InterPro" id="IPR002197">
    <property type="entry name" value="HTH_Fis"/>
</dbReference>
<keyword evidence="9" id="KW-1185">Reference proteome</keyword>
<proteinExistence type="predicted"/>
<dbReference type="CDD" id="cd00156">
    <property type="entry name" value="REC"/>
    <property type="match status" value="1"/>
</dbReference>
<evidence type="ECO:0000256" key="1">
    <source>
        <dbReference type="ARBA" id="ARBA00022741"/>
    </source>
</evidence>
<dbReference type="SMART" id="SM00448">
    <property type="entry name" value="REC"/>
    <property type="match status" value="1"/>
</dbReference>
<evidence type="ECO:0000313" key="9">
    <source>
        <dbReference type="Proteomes" id="UP001374803"/>
    </source>
</evidence>
<keyword evidence="4" id="KW-0804">Transcription</keyword>
<dbReference type="PANTHER" id="PTHR32071:SF14">
    <property type="entry name" value="TRANSCRIPTIONAL REGULATORY PROTEIN RTCR"/>
    <property type="match status" value="1"/>
</dbReference>
<dbReference type="PROSITE" id="PS00688">
    <property type="entry name" value="SIGMA54_INTERACT_3"/>
    <property type="match status" value="1"/>
</dbReference>
<keyword evidence="5" id="KW-0597">Phosphoprotein</keyword>
<dbReference type="PROSITE" id="PS50110">
    <property type="entry name" value="RESPONSE_REGULATORY"/>
    <property type="match status" value="1"/>
</dbReference>
<dbReference type="Pfam" id="PF02954">
    <property type="entry name" value="HTH_8"/>
    <property type="match status" value="1"/>
</dbReference>
<protein>
    <submittedName>
        <fullName evidence="8">Sigma-54 dependent transcriptional regulator</fullName>
    </submittedName>
</protein>
<evidence type="ECO:0000256" key="5">
    <source>
        <dbReference type="PROSITE-ProRule" id="PRU00169"/>
    </source>
</evidence>
<keyword evidence="3" id="KW-0805">Transcription regulation</keyword>
<evidence type="ECO:0000313" key="8">
    <source>
        <dbReference type="EMBL" id="WXB05911.1"/>
    </source>
</evidence>
<accession>A0ABZ2L7W8</accession>
<reference evidence="8" key="1">
    <citation type="submission" date="2021-12" db="EMBL/GenBank/DDBJ databases">
        <title>Discovery of the Pendulisporaceae a myxobacterial family with distinct sporulation behavior and unique specialized metabolism.</title>
        <authorList>
            <person name="Garcia R."/>
            <person name="Popoff A."/>
            <person name="Bader C.D."/>
            <person name="Loehr J."/>
            <person name="Walesch S."/>
            <person name="Walt C."/>
            <person name="Boldt J."/>
            <person name="Bunk B."/>
            <person name="Haeckl F.J.F.P.J."/>
            <person name="Gunesch A.P."/>
            <person name="Birkelbach J."/>
            <person name="Nuebel U."/>
            <person name="Pietschmann T."/>
            <person name="Bach T."/>
            <person name="Mueller R."/>
        </authorList>
    </citation>
    <scope>NUCLEOTIDE SEQUENCE</scope>
    <source>
        <strain evidence="8">MSr11367</strain>
    </source>
</reference>
<dbReference type="SMART" id="SM00382">
    <property type="entry name" value="AAA"/>
    <property type="match status" value="1"/>
</dbReference>
<dbReference type="RefSeq" id="WP_394835561.1">
    <property type="nucleotide sequence ID" value="NZ_CP089929.1"/>
</dbReference>
<dbReference type="Gene3D" id="3.40.50.2300">
    <property type="match status" value="1"/>
</dbReference>
<feature type="domain" description="Response regulatory" evidence="7">
    <location>
        <begin position="2"/>
        <end position="120"/>
    </location>
</feature>
<gene>
    <name evidence="8" type="ORF">LVJ94_01360</name>
</gene>
<dbReference type="Pfam" id="PF25601">
    <property type="entry name" value="AAA_lid_14"/>
    <property type="match status" value="1"/>
</dbReference>
<dbReference type="InterPro" id="IPR025944">
    <property type="entry name" value="Sigma_54_int_dom_CS"/>
</dbReference>
<dbReference type="InterPro" id="IPR011006">
    <property type="entry name" value="CheY-like_superfamily"/>
</dbReference>
<dbReference type="InterPro" id="IPR003593">
    <property type="entry name" value="AAA+_ATPase"/>
</dbReference>
<dbReference type="CDD" id="cd00009">
    <property type="entry name" value="AAA"/>
    <property type="match status" value="1"/>
</dbReference>
<keyword evidence="1" id="KW-0547">Nucleotide-binding</keyword>
<dbReference type="InterPro" id="IPR002078">
    <property type="entry name" value="Sigma_54_int"/>
</dbReference>
<sequence length="462" mass="51217">MRMLVVDDDCATRRQLVYIAKELPELDVLEAASQGDAHALLERQSIDIALIDLRLDAADPDNRDGLALVREVRARAATPIVISGSDGMHDVRQAMRFGAYDYLLKEELSSDLVLPILRRLCNQRVLEKEVITLRSKRFPSPMDSLIGPSAAMQRLRDVLQRVSVSDRPVLVTGPTGAGKELAVRAIHALGSHPDEPFLDLNCGAFPESLIESQLFGHERGAFTGADRRQQGFFTAVGRGTLFLDEIAELPLELQAKLLRVLETKTYRPVGASQARVFEGRVVAATHADLEERVARGLFREDLFYRLNVLEVTIPALDERRDDIPALVAHFNAKQTRPLEFTVAAVEMLREAPWPGNVRQLRNVVDRLAVFTESEVTPELIASLSGRSKQKEGATLSGLIRAVLRMPDTDKLQLMTYALVDEAMRLSEGNKTAAARLLGVHRKVVERCLSRTEAPSSQPAAQE</sequence>
<dbReference type="InterPro" id="IPR001789">
    <property type="entry name" value="Sig_transdc_resp-reg_receiver"/>
</dbReference>
<evidence type="ECO:0000256" key="4">
    <source>
        <dbReference type="ARBA" id="ARBA00023163"/>
    </source>
</evidence>
<dbReference type="SUPFAM" id="SSF52172">
    <property type="entry name" value="CheY-like"/>
    <property type="match status" value="1"/>
</dbReference>